<dbReference type="PANTHER" id="PTHR12993:SF26">
    <property type="entry name" value="1D-MYO-INOSITOL 2-ACETAMIDO-2-DEOXY-ALPHA-D-GLUCOPYRANOSIDE DEACETYLASE"/>
    <property type="match status" value="1"/>
</dbReference>
<gene>
    <name evidence="2" type="ORF">N1032_16695</name>
</gene>
<dbReference type="RefSeq" id="WP_259540313.1">
    <property type="nucleotide sequence ID" value="NZ_JANLCJ010000006.1"/>
</dbReference>
<organism evidence="2 3">
    <name type="scientific">Herbiconiux daphne</name>
    <dbReference type="NCBI Taxonomy" id="2970914"/>
    <lineage>
        <taxon>Bacteria</taxon>
        <taxon>Bacillati</taxon>
        <taxon>Actinomycetota</taxon>
        <taxon>Actinomycetes</taxon>
        <taxon>Micrococcales</taxon>
        <taxon>Microbacteriaceae</taxon>
        <taxon>Herbiconiux</taxon>
    </lineage>
</organism>
<dbReference type="Pfam" id="PF02585">
    <property type="entry name" value="PIG-L"/>
    <property type="match status" value="1"/>
</dbReference>
<proteinExistence type="predicted"/>
<protein>
    <submittedName>
        <fullName evidence="2">PIG-L family deacetylase</fullName>
    </submittedName>
</protein>
<dbReference type="PANTHER" id="PTHR12993">
    <property type="entry name" value="N-ACETYLGLUCOSAMINYL-PHOSPHATIDYLINOSITOL DE-N-ACETYLASE-RELATED"/>
    <property type="match status" value="1"/>
</dbReference>
<dbReference type="Gene3D" id="3.40.50.10320">
    <property type="entry name" value="LmbE-like"/>
    <property type="match status" value="1"/>
</dbReference>
<sequence>MNALPDPAPLVRAFGDAPVFLHAHPDDESISTGGTIAALIEAGATVTVLTGTRGERGEVVPGELHGLEGTDELAPHRVDELAAALAALGGPRHAFLGEAPARAPGLPAREYSDSGMRWGADGFAEPADDAAPHSLSLAPLGEVVDDVLAAAGRPTAVVSYDPVGGYGHPDHVRMHYAALEVARRLGIPFFAIVEPRVEARVEAPSGLPAGRELTVELGDLVATKIRAMAAHRTQLTIDGPDFVLSGGQRHPVAVVERFRRVT</sequence>
<keyword evidence="1" id="KW-0862">Zinc</keyword>
<evidence type="ECO:0000313" key="2">
    <source>
        <dbReference type="EMBL" id="MCS5735387.1"/>
    </source>
</evidence>
<dbReference type="EMBL" id="JANLCJ010000006">
    <property type="protein sequence ID" value="MCS5735387.1"/>
    <property type="molecule type" value="Genomic_DNA"/>
</dbReference>
<dbReference type="InterPro" id="IPR024078">
    <property type="entry name" value="LmbE-like_dom_sf"/>
</dbReference>
<dbReference type="Proteomes" id="UP001165586">
    <property type="component" value="Unassembled WGS sequence"/>
</dbReference>
<dbReference type="SUPFAM" id="SSF102588">
    <property type="entry name" value="LmbE-like"/>
    <property type="match status" value="1"/>
</dbReference>
<accession>A0ABT2H645</accession>
<evidence type="ECO:0000313" key="3">
    <source>
        <dbReference type="Proteomes" id="UP001165586"/>
    </source>
</evidence>
<keyword evidence="3" id="KW-1185">Reference proteome</keyword>
<comment type="caution">
    <text evidence="2">The sequence shown here is derived from an EMBL/GenBank/DDBJ whole genome shotgun (WGS) entry which is preliminary data.</text>
</comment>
<dbReference type="InterPro" id="IPR003737">
    <property type="entry name" value="GlcNAc_PI_deacetylase-related"/>
</dbReference>
<reference evidence="2" key="1">
    <citation type="submission" date="2022-08" db="EMBL/GenBank/DDBJ databases">
        <authorList>
            <person name="Deng Y."/>
            <person name="Han X.-F."/>
            <person name="Zhang Y.-Q."/>
        </authorList>
    </citation>
    <scope>NUCLEOTIDE SEQUENCE</scope>
    <source>
        <strain evidence="2">CPCC 203386</strain>
    </source>
</reference>
<evidence type="ECO:0000256" key="1">
    <source>
        <dbReference type="ARBA" id="ARBA00022833"/>
    </source>
</evidence>
<name>A0ABT2H645_9MICO</name>